<dbReference type="PANTHER" id="PTHR31642:SF11">
    <property type="entry name" value="SHIKIMATE O-HYDROXYCINNAMOYLTRANSFERASE"/>
    <property type="match status" value="1"/>
</dbReference>
<dbReference type="Pfam" id="PF02458">
    <property type="entry name" value="Transferase"/>
    <property type="match status" value="2"/>
</dbReference>
<evidence type="ECO:0000256" key="1">
    <source>
        <dbReference type="ARBA" id="ARBA00009861"/>
    </source>
</evidence>
<dbReference type="Proteomes" id="UP000583929">
    <property type="component" value="Unassembled WGS sequence"/>
</dbReference>
<dbReference type="Gene3D" id="3.30.559.10">
    <property type="entry name" value="Chloramphenicol acetyltransferase-like domain"/>
    <property type="match status" value="2"/>
</dbReference>
<dbReference type="InterPro" id="IPR023213">
    <property type="entry name" value="CAT-like_dom_sf"/>
</dbReference>
<evidence type="ECO:0000256" key="2">
    <source>
        <dbReference type="ARBA" id="ARBA00022679"/>
    </source>
</evidence>
<proteinExistence type="inferred from homology"/>
<dbReference type="PANTHER" id="PTHR31642">
    <property type="entry name" value="TRICHOTHECENE 3-O-ACETYLTRANSFERASE"/>
    <property type="match status" value="1"/>
</dbReference>
<keyword evidence="2" id="KW-0808">Transferase</keyword>
<dbReference type="InterPro" id="IPR050317">
    <property type="entry name" value="Plant_Fungal_Acyltransferase"/>
</dbReference>
<dbReference type="EMBL" id="JAATIQ010000037">
    <property type="protein sequence ID" value="KAF4396027.1"/>
    <property type="molecule type" value="Genomic_DNA"/>
</dbReference>
<dbReference type="AlphaFoldDB" id="A0A7J6HLB1"/>
<evidence type="ECO:0000313" key="4">
    <source>
        <dbReference type="EMBL" id="KAF4396027.1"/>
    </source>
</evidence>
<accession>A0A7J6HLB1</accession>
<gene>
    <name evidence="4" type="ORF">G4B88_020664</name>
</gene>
<feature type="non-terminal residue" evidence="4">
    <location>
        <position position="376"/>
    </location>
</feature>
<evidence type="ECO:0000313" key="5">
    <source>
        <dbReference type="Proteomes" id="UP000583929"/>
    </source>
</evidence>
<organism evidence="4 5">
    <name type="scientific">Cannabis sativa</name>
    <name type="common">Hemp</name>
    <name type="synonym">Marijuana</name>
    <dbReference type="NCBI Taxonomy" id="3483"/>
    <lineage>
        <taxon>Eukaryota</taxon>
        <taxon>Viridiplantae</taxon>
        <taxon>Streptophyta</taxon>
        <taxon>Embryophyta</taxon>
        <taxon>Tracheophyta</taxon>
        <taxon>Spermatophyta</taxon>
        <taxon>Magnoliopsida</taxon>
        <taxon>eudicotyledons</taxon>
        <taxon>Gunneridae</taxon>
        <taxon>Pentapetalae</taxon>
        <taxon>rosids</taxon>
        <taxon>fabids</taxon>
        <taxon>Rosales</taxon>
        <taxon>Cannabaceae</taxon>
        <taxon>Cannabis</taxon>
    </lineage>
</organism>
<comment type="similarity">
    <text evidence="1">Belongs to the plant acyltransferase family.</text>
</comment>
<comment type="caution">
    <text evidence="4">The sequence shown here is derived from an EMBL/GenBank/DDBJ whole genome shotgun (WGS) entry which is preliminary data.</text>
</comment>
<evidence type="ECO:0000256" key="3">
    <source>
        <dbReference type="ARBA" id="ARBA00023315"/>
    </source>
</evidence>
<protein>
    <submittedName>
        <fullName evidence="4">Uncharacterized protein</fullName>
    </submittedName>
</protein>
<sequence length="376" mass="41722">MEVVMKMEIKETTMVKPATETPRHVLWTSNLDQMVPKYIHIPTIHFYKPLSSATDDKGFFDPVKLKDALSKVLVPFYPVAGRLVDSSNPNGDRIDTTTSLEEETLGFFVLQLSAPKDNRWCFVLSYSDDKNFECLGLLRLIILCSWKSIGGAIDSFTVTTFDANHCPDEPGKQVKSAVRLSNTSKYHVAFKLISPASIVAKMNGQDSICKLPTEWTDQFESGIQTIAVIQAGHGLLQLGSCKIVIIIMACYELESQFLYLSFSLVSSLPVESLSVSCQLSIFLLSFAYLTGTPKGQTLHELLSCYFVLGPNFVIHVLNILMCEIDCNGEGVLFVVAQTNSMVDDFGDFKPSPKLRALVPIVEYSIDISSHPLLLLQ</sequence>
<dbReference type="GO" id="GO:0016747">
    <property type="term" value="F:acyltransferase activity, transferring groups other than amino-acyl groups"/>
    <property type="evidence" value="ECO:0007669"/>
    <property type="project" value="TreeGrafter"/>
</dbReference>
<name>A0A7J6HLB1_CANSA</name>
<keyword evidence="5" id="KW-1185">Reference proteome</keyword>
<keyword evidence="3" id="KW-0012">Acyltransferase</keyword>
<reference evidence="4 5" key="1">
    <citation type="journal article" date="2020" name="bioRxiv">
        <title>Sequence and annotation of 42 cannabis genomes reveals extensive copy number variation in cannabinoid synthesis and pathogen resistance genes.</title>
        <authorList>
            <person name="Mckernan K.J."/>
            <person name="Helbert Y."/>
            <person name="Kane L.T."/>
            <person name="Ebling H."/>
            <person name="Zhang L."/>
            <person name="Liu B."/>
            <person name="Eaton Z."/>
            <person name="Mclaughlin S."/>
            <person name="Kingan S."/>
            <person name="Baybayan P."/>
            <person name="Concepcion G."/>
            <person name="Jordan M."/>
            <person name="Riva A."/>
            <person name="Barbazuk W."/>
            <person name="Harkins T."/>
        </authorList>
    </citation>
    <scope>NUCLEOTIDE SEQUENCE [LARGE SCALE GENOMIC DNA]</scope>
    <source>
        <strain evidence="5">cv. Jamaican Lion 4</strain>
        <tissue evidence="4">Leaf</tissue>
    </source>
</reference>